<dbReference type="PANTHER" id="PTHR46825">
    <property type="entry name" value="D-ALANYL-D-ALANINE-CARBOXYPEPTIDASE/ENDOPEPTIDASE AMPH"/>
    <property type="match status" value="1"/>
</dbReference>
<name>A0AAE3NX39_9RHOB</name>
<evidence type="ECO:0000313" key="3">
    <source>
        <dbReference type="EMBL" id="MDF0603844.1"/>
    </source>
</evidence>
<accession>A0AAE3NX39</accession>
<dbReference type="Gene3D" id="3.40.710.10">
    <property type="entry name" value="DD-peptidase/beta-lactamase superfamily"/>
    <property type="match status" value="1"/>
</dbReference>
<evidence type="ECO:0000313" key="4">
    <source>
        <dbReference type="Proteomes" id="UP001220964"/>
    </source>
</evidence>
<comment type="caution">
    <text evidence="3">The sequence shown here is derived from an EMBL/GenBank/DDBJ whole genome shotgun (WGS) entry which is preliminary data.</text>
</comment>
<feature type="signal peptide" evidence="1">
    <location>
        <begin position="1"/>
        <end position="22"/>
    </location>
</feature>
<dbReference type="InterPro" id="IPR012338">
    <property type="entry name" value="Beta-lactam/transpept-like"/>
</dbReference>
<keyword evidence="3" id="KW-0378">Hydrolase</keyword>
<evidence type="ECO:0000256" key="1">
    <source>
        <dbReference type="SAM" id="SignalP"/>
    </source>
</evidence>
<keyword evidence="1" id="KW-0732">Signal</keyword>
<dbReference type="PANTHER" id="PTHR46825:SF9">
    <property type="entry name" value="BETA-LACTAMASE-RELATED DOMAIN-CONTAINING PROTEIN"/>
    <property type="match status" value="1"/>
</dbReference>
<dbReference type="EMBL" id="JARGYC010000149">
    <property type="protein sequence ID" value="MDF0603844.1"/>
    <property type="molecule type" value="Genomic_DNA"/>
</dbReference>
<dbReference type="InterPro" id="IPR001466">
    <property type="entry name" value="Beta-lactam-related"/>
</dbReference>
<dbReference type="AlphaFoldDB" id="A0AAE3NX39"/>
<protein>
    <submittedName>
        <fullName evidence="3">Serine hydrolase</fullName>
    </submittedName>
</protein>
<feature type="chain" id="PRO_5042052949" evidence="1">
    <location>
        <begin position="23"/>
        <end position="390"/>
    </location>
</feature>
<dbReference type="RefSeq" id="WP_275569954.1">
    <property type="nucleotide sequence ID" value="NZ_JARGYC010000149.1"/>
</dbReference>
<dbReference type="GO" id="GO:0016787">
    <property type="term" value="F:hydrolase activity"/>
    <property type="evidence" value="ECO:0007669"/>
    <property type="project" value="UniProtKB-KW"/>
</dbReference>
<keyword evidence="4" id="KW-1185">Reference proteome</keyword>
<dbReference type="Proteomes" id="UP001220964">
    <property type="component" value="Unassembled WGS sequence"/>
</dbReference>
<feature type="domain" description="Beta-lactamase-related" evidence="2">
    <location>
        <begin position="33"/>
        <end position="379"/>
    </location>
</feature>
<evidence type="ECO:0000259" key="2">
    <source>
        <dbReference type="Pfam" id="PF00144"/>
    </source>
</evidence>
<reference evidence="3" key="1">
    <citation type="submission" date="2023-03" db="EMBL/GenBank/DDBJ databases">
        <title>Multiphase analysis and comparison of six strains from genera Psychromarinibacter, Lutimaribacter, and Maritimibacter, including a novel species: Psychromarinibacter sediminicola sp. nov.</title>
        <authorList>
            <person name="Wang Y.-H."/>
            <person name="Ye M.-Q."/>
            <person name="Du Z.-J."/>
        </authorList>
    </citation>
    <scope>NUCLEOTIDE SEQUENCE</scope>
    <source>
        <strain evidence="3">C21-152</strain>
    </source>
</reference>
<sequence>MRTVLALAAILLSLLATAPALAEDETGLTDRLRDTLEAVRERYDLPGATAAIVLPDGTLATAATGLADVEAGRAMTPGTPMLAASIGKTFLAATVLSLESDGLISQDDLLADHLGDRPWFADLPNARSITIGHLLHHRSGLPDHPHLAEFQDAAAARIASGQRVFTPEELLGFVIGREALFDAGTGWAYSDTGYILLGLVIEAVTGQRYYDVVAERFLSPLALDDTLPSDRPDLPGLAVGYTIPDNPFGLPVRTAHADGRLVWDPGVEWTGGGFASTSADLARWGHALFGGEAMAVPYLDRLLDGGPVAPDAPGILYGAGVAIYAETPLGPVYGHGGWIPGYVSSLRHYADPGVTVAFQINSDAGVVDDSSNHVGELEAALARLAMAVQQ</sequence>
<proteinExistence type="predicted"/>
<dbReference type="Pfam" id="PF00144">
    <property type="entry name" value="Beta-lactamase"/>
    <property type="match status" value="1"/>
</dbReference>
<organism evidence="3 4">
    <name type="scientific">Psychromarinibacter sediminicola</name>
    <dbReference type="NCBI Taxonomy" id="3033385"/>
    <lineage>
        <taxon>Bacteria</taxon>
        <taxon>Pseudomonadati</taxon>
        <taxon>Pseudomonadota</taxon>
        <taxon>Alphaproteobacteria</taxon>
        <taxon>Rhodobacterales</taxon>
        <taxon>Paracoccaceae</taxon>
        <taxon>Psychromarinibacter</taxon>
    </lineage>
</organism>
<dbReference type="InterPro" id="IPR050491">
    <property type="entry name" value="AmpC-like"/>
</dbReference>
<dbReference type="SUPFAM" id="SSF56601">
    <property type="entry name" value="beta-lactamase/transpeptidase-like"/>
    <property type="match status" value="1"/>
</dbReference>
<gene>
    <name evidence="3" type="ORF">P1J78_24325</name>
</gene>